<dbReference type="RefSeq" id="WP_254572303.1">
    <property type="nucleotide sequence ID" value="NZ_CP098502.1"/>
</dbReference>
<evidence type="ECO:0000256" key="6">
    <source>
        <dbReference type="PROSITE-ProRule" id="PRU01016"/>
    </source>
</evidence>
<dbReference type="SUPFAM" id="SSF53335">
    <property type="entry name" value="S-adenosyl-L-methionine-dependent methyltransferases"/>
    <property type="match status" value="1"/>
</dbReference>
<dbReference type="PROSITE" id="PS00095">
    <property type="entry name" value="C5_MTASE_2"/>
    <property type="match status" value="1"/>
</dbReference>
<dbReference type="InterPro" id="IPR050390">
    <property type="entry name" value="C5-Methyltransferase"/>
</dbReference>
<dbReference type="Pfam" id="PF00145">
    <property type="entry name" value="DNA_methylase"/>
    <property type="match status" value="3"/>
</dbReference>
<dbReference type="EC" id="2.1.1.37" evidence="1"/>
<proteinExistence type="inferred from homology"/>
<evidence type="ECO:0000256" key="2">
    <source>
        <dbReference type="ARBA" id="ARBA00022603"/>
    </source>
</evidence>
<sequence length="440" mass="47614">MTVIDLFAGPGGWDLSAEAMGISPIGLEFDDNACATRRAAGLRTMQCDVAAVDLTDPVVGWPGTRVHGLIASPPCQAFSTAGKGAGRGALGVYVEALQRMADGDPMPIEELDAACGDPRGHLVLEPMRWALALNPEWIALEQVPPVLPLWEIMAVSLRKLGYSVWTGILSAEQYGVPQTRKRAILIASRTRTVSQPPPTHQRYLPTRKNDAEGLFDMEPQRRVHPDDHGLLPWVSMADALGWGMTERPYPVIACSSGTGGPDKEKVGGSAARAVIYDEQAAGRWCFRATNERPRAAERELDEPAPSLAFGHNPPRWVLRAGTNANDASRHLDEPAPTMRFGARLNNVSWVEERPATTVACDPRIHPPGHKVSQADLDAGRNDYEGRAGTNAVRVTIEEAGVLQSFPADYPWQGTKTKRFQQVGNAIPVLLAGAILKALVD</sequence>
<organism evidence="7 8">
    <name type="scientific">Paraconexibacter antarcticus</name>
    <dbReference type="NCBI Taxonomy" id="2949664"/>
    <lineage>
        <taxon>Bacteria</taxon>
        <taxon>Bacillati</taxon>
        <taxon>Actinomycetota</taxon>
        <taxon>Thermoleophilia</taxon>
        <taxon>Solirubrobacterales</taxon>
        <taxon>Paraconexibacteraceae</taxon>
        <taxon>Paraconexibacter</taxon>
    </lineage>
</organism>
<evidence type="ECO:0000313" key="8">
    <source>
        <dbReference type="Proteomes" id="UP001056035"/>
    </source>
</evidence>
<dbReference type="InterPro" id="IPR031303">
    <property type="entry name" value="C5_meth_CS"/>
</dbReference>
<dbReference type="Gene3D" id="3.90.120.10">
    <property type="entry name" value="DNA Methylase, subunit A, domain 2"/>
    <property type="match status" value="1"/>
</dbReference>
<evidence type="ECO:0000313" key="7">
    <source>
        <dbReference type="EMBL" id="UTI65624.1"/>
    </source>
</evidence>
<gene>
    <name evidence="7" type="ORF">NBH00_05285</name>
</gene>
<keyword evidence="4 6" id="KW-0949">S-adenosyl-L-methionine</keyword>
<keyword evidence="5" id="KW-0680">Restriction system</keyword>
<evidence type="ECO:0000256" key="5">
    <source>
        <dbReference type="ARBA" id="ARBA00022747"/>
    </source>
</evidence>
<evidence type="ECO:0000256" key="4">
    <source>
        <dbReference type="ARBA" id="ARBA00022691"/>
    </source>
</evidence>
<name>A0ABY5DXF7_9ACTN</name>
<dbReference type="PANTHER" id="PTHR10629:SF52">
    <property type="entry name" value="DNA (CYTOSINE-5)-METHYLTRANSFERASE 1"/>
    <property type="match status" value="1"/>
</dbReference>
<feature type="active site" evidence="6">
    <location>
        <position position="75"/>
    </location>
</feature>
<dbReference type="PRINTS" id="PR00105">
    <property type="entry name" value="C5METTRFRASE"/>
</dbReference>
<dbReference type="PANTHER" id="PTHR10629">
    <property type="entry name" value="CYTOSINE-SPECIFIC METHYLTRANSFERASE"/>
    <property type="match status" value="1"/>
</dbReference>
<dbReference type="InterPro" id="IPR029063">
    <property type="entry name" value="SAM-dependent_MTases_sf"/>
</dbReference>
<protein>
    <recommendedName>
        <fullName evidence="1">DNA (cytosine-5-)-methyltransferase</fullName>
        <ecNumber evidence="1">2.1.1.37</ecNumber>
    </recommendedName>
</protein>
<comment type="similarity">
    <text evidence="6">Belongs to the class I-like SAM-binding methyltransferase superfamily. C5-methyltransferase family.</text>
</comment>
<dbReference type="EMBL" id="CP098502">
    <property type="protein sequence ID" value="UTI65624.1"/>
    <property type="molecule type" value="Genomic_DNA"/>
</dbReference>
<keyword evidence="3 6" id="KW-0808">Transferase</keyword>
<evidence type="ECO:0000256" key="3">
    <source>
        <dbReference type="ARBA" id="ARBA00022679"/>
    </source>
</evidence>
<accession>A0ABY5DXF7</accession>
<dbReference type="InterPro" id="IPR001525">
    <property type="entry name" value="C5_MeTfrase"/>
</dbReference>
<keyword evidence="8" id="KW-1185">Reference proteome</keyword>
<dbReference type="Gene3D" id="3.40.50.150">
    <property type="entry name" value="Vaccinia Virus protein VP39"/>
    <property type="match status" value="1"/>
</dbReference>
<dbReference type="PROSITE" id="PS51679">
    <property type="entry name" value="SAM_MT_C5"/>
    <property type="match status" value="1"/>
</dbReference>
<dbReference type="Proteomes" id="UP001056035">
    <property type="component" value="Chromosome"/>
</dbReference>
<reference evidence="7 8" key="1">
    <citation type="submission" date="2022-06" db="EMBL/GenBank/DDBJ databases">
        <title>Paraconexibacter antarcticus.</title>
        <authorList>
            <person name="Kim C.S."/>
        </authorList>
    </citation>
    <scope>NUCLEOTIDE SEQUENCE [LARGE SCALE GENOMIC DNA]</scope>
    <source>
        <strain evidence="7 8">02-257</strain>
    </source>
</reference>
<evidence type="ECO:0000256" key="1">
    <source>
        <dbReference type="ARBA" id="ARBA00011975"/>
    </source>
</evidence>
<dbReference type="GO" id="GO:0032259">
    <property type="term" value="P:methylation"/>
    <property type="evidence" value="ECO:0007669"/>
    <property type="project" value="UniProtKB-KW"/>
</dbReference>
<keyword evidence="2 6" id="KW-0489">Methyltransferase</keyword>
<dbReference type="GO" id="GO:0008168">
    <property type="term" value="F:methyltransferase activity"/>
    <property type="evidence" value="ECO:0007669"/>
    <property type="project" value="UniProtKB-KW"/>
</dbReference>